<protein>
    <submittedName>
        <fullName evidence="1">Uncharacterized protein</fullName>
    </submittedName>
</protein>
<reference evidence="1 2" key="1">
    <citation type="submission" date="2024-02" db="EMBL/GenBank/DDBJ databases">
        <title>Rhodopirellula caenicola NBRC 110016.</title>
        <authorList>
            <person name="Ichikawa N."/>
            <person name="Katano-Makiyama Y."/>
            <person name="Hidaka K."/>
        </authorList>
    </citation>
    <scope>NUCLEOTIDE SEQUENCE [LARGE SCALE GENOMIC DNA]</scope>
    <source>
        <strain evidence="1 2">NBRC 110016</strain>
    </source>
</reference>
<accession>A0ABP9VW20</accession>
<name>A0ABP9VW20_9BACT</name>
<dbReference type="RefSeq" id="WP_345685628.1">
    <property type="nucleotide sequence ID" value="NZ_BAABRO010000011.1"/>
</dbReference>
<gene>
    <name evidence="1" type="ORF">Rcae01_04350</name>
</gene>
<keyword evidence="2" id="KW-1185">Reference proteome</keyword>
<sequence length="147" mass="16606">MTPDPKLSKHEIMRLAEDVEAGRRDESELAEHGVKAGEWVEIDKEELLRQVENQDDQVFIVLYRDDFPYDDRSEVEDALVDALSRDGVGEWTGAGTGLGERPYFDISFTITDPDKALAIIRSVLRAKRVGKSTEIRLGDGTYSVYDE</sequence>
<dbReference type="EMBL" id="BAABRO010000011">
    <property type="protein sequence ID" value="GAA5508881.1"/>
    <property type="molecule type" value="Genomic_DNA"/>
</dbReference>
<evidence type="ECO:0000313" key="1">
    <source>
        <dbReference type="EMBL" id="GAA5508881.1"/>
    </source>
</evidence>
<evidence type="ECO:0000313" key="2">
    <source>
        <dbReference type="Proteomes" id="UP001416858"/>
    </source>
</evidence>
<organism evidence="1 2">
    <name type="scientific">Novipirellula caenicola</name>
    <dbReference type="NCBI Taxonomy" id="1536901"/>
    <lineage>
        <taxon>Bacteria</taxon>
        <taxon>Pseudomonadati</taxon>
        <taxon>Planctomycetota</taxon>
        <taxon>Planctomycetia</taxon>
        <taxon>Pirellulales</taxon>
        <taxon>Pirellulaceae</taxon>
        <taxon>Novipirellula</taxon>
    </lineage>
</organism>
<dbReference type="Proteomes" id="UP001416858">
    <property type="component" value="Unassembled WGS sequence"/>
</dbReference>
<comment type="caution">
    <text evidence="1">The sequence shown here is derived from an EMBL/GenBank/DDBJ whole genome shotgun (WGS) entry which is preliminary data.</text>
</comment>
<proteinExistence type="predicted"/>